<reference evidence="2 3" key="1">
    <citation type="submission" date="2021-03" db="EMBL/GenBank/DDBJ databases">
        <title>Antimicrobial resistance genes in bacteria isolated from Japanese honey, and their potential for conferring macrolide and lincosamide resistance in the American foulbrood pathogen Paenibacillus larvae.</title>
        <authorList>
            <person name="Okamoto M."/>
            <person name="Kumagai M."/>
            <person name="Kanamori H."/>
            <person name="Takamatsu D."/>
        </authorList>
    </citation>
    <scope>NUCLEOTIDE SEQUENCE [LARGE SCALE GENOMIC DNA]</scope>
    <source>
        <strain evidence="2 3">J8TS2</strain>
    </source>
</reference>
<gene>
    <name evidence="2" type="ORF">J8TS2_24680</name>
</gene>
<evidence type="ECO:0000259" key="1">
    <source>
        <dbReference type="Pfam" id="PF12146"/>
    </source>
</evidence>
<dbReference type="Pfam" id="PF12146">
    <property type="entry name" value="Hydrolase_4"/>
    <property type="match status" value="1"/>
</dbReference>
<accession>A0ABQ4KLV5</accession>
<feature type="domain" description="Serine aminopeptidase S33" evidence="1">
    <location>
        <begin position="27"/>
        <end position="293"/>
    </location>
</feature>
<dbReference type="EMBL" id="BORB01000019">
    <property type="protein sequence ID" value="GIN58149.1"/>
    <property type="molecule type" value="Genomic_DNA"/>
</dbReference>
<name>A0ABQ4KLV5_9BACI</name>
<dbReference type="PANTHER" id="PTHR11614">
    <property type="entry name" value="PHOSPHOLIPASE-RELATED"/>
    <property type="match status" value="1"/>
</dbReference>
<evidence type="ECO:0000313" key="2">
    <source>
        <dbReference type="EMBL" id="GIN58149.1"/>
    </source>
</evidence>
<comment type="caution">
    <text evidence="2">The sequence shown here is derived from an EMBL/GenBank/DDBJ whole genome shotgun (WGS) entry which is preliminary data.</text>
</comment>
<organism evidence="2 3">
    <name type="scientific">Lederbergia ruris</name>
    <dbReference type="NCBI Taxonomy" id="217495"/>
    <lineage>
        <taxon>Bacteria</taxon>
        <taxon>Bacillati</taxon>
        <taxon>Bacillota</taxon>
        <taxon>Bacilli</taxon>
        <taxon>Bacillales</taxon>
        <taxon>Bacillaceae</taxon>
        <taxon>Lederbergia</taxon>
    </lineage>
</organism>
<dbReference type="RefSeq" id="WP_158323709.1">
    <property type="nucleotide sequence ID" value="NZ_BORB01000019.1"/>
</dbReference>
<dbReference type="InterPro" id="IPR051044">
    <property type="entry name" value="MAG_DAG_Lipase"/>
</dbReference>
<dbReference type="SUPFAM" id="SSF53474">
    <property type="entry name" value="alpha/beta-Hydrolases"/>
    <property type="match status" value="1"/>
</dbReference>
<dbReference type="Proteomes" id="UP000679950">
    <property type="component" value="Unassembled WGS sequence"/>
</dbReference>
<protein>
    <submittedName>
        <fullName evidence="2">Hydrolase</fullName>
    </submittedName>
</protein>
<dbReference type="InterPro" id="IPR029058">
    <property type="entry name" value="AB_hydrolase_fold"/>
</dbReference>
<dbReference type="InterPro" id="IPR022742">
    <property type="entry name" value="Hydrolase_4"/>
</dbReference>
<keyword evidence="3" id="KW-1185">Reference proteome</keyword>
<dbReference type="Gene3D" id="3.40.50.1820">
    <property type="entry name" value="alpha/beta hydrolase"/>
    <property type="match status" value="1"/>
</dbReference>
<dbReference type="GO" id="GO:0016787">
    <property type="term" value="F:hydrolase activity"/>
    <property type="evidence" value="ECO:0007669"/>
    <property type="project" value="UniProtKB-KW"/>
</dbReference>
<keyword evidence="2" id="KW-0378">Hydrolase</keyword>
<sequence length="309" mass="35417">METSSKWVRMDDGVEVFMKKWTNPAIPPKAILQISHGMAEHIERYNHFAEYLTHKGILVYGSDHRGHGCTGKRMGNLGYFADHNGFERAVDDLYLVNQEIRQEVSHLPVYMFGHSMGSFLARRFMQKYPHAIQGAVISGTAGDPGIAGKIGKIIAIREIRKKGGKVPSPFLNRLTFGSYNKKIPQPQTEFDWLTRDESKVKEYVDDPLCGFICSNGFFYDLFDGLEKIHDDRQIRKVPSEFPILIVSGEDDPVGGRNLKGVHKVVKQWEKNGLKNIKTAFFTQGRHELLNETNRLEVYHFIYHWLTSQF</sequence>
<evidence type="ECO:0000313" key="3">
    <source>
        <dbReference type="Proteomes" id="UP000679950"/>
    </source>
</evidence>
<proteinExistence type="predicted"/>